<sequence>MRFAADESATQPESDPSIETVTAPSSVRLETDAEIGVDVANDASVRRDVTVTVDLENHAEYSEQATLEPESETTVDVSVPAAETGRHRLSVDVREAGEDDDVLDEWDETLTVTGRLLTLEWGETFVPAEHAGVSEDTRDLAFACFELRLREGDEVFATYAVDSEPDVEFLAGAYPSQLLEDDRLEEFDGERGRWLGTDEQRTELVLIDHEAVDRADTLELHGYSLLEAETTVEARTDGETTDTAGVPTRGDGESVIEIDLESSVDGS</sequence>
<evidence type="ECO:0008006" key="4">
    <source>
        <dbReference type="Google" id="ProtNLM"/>
    </source>
</evidence>
<accession>M0LZP7</accession>
<proteinExistence type="predicted"/>
<gene>
    <name evidence="2" type="ORF">C446_10525</name>
</gene>
<evidence type="ECO:0000313" key="3">
    <source>
        <dbReference type="Proteomes" id="UP000011607"/>
    </source>
</evidence>
<keyword evidence="3" id="KW-1185">Reference proteome</keyword>
<feature type="region of interest" description="Disordered" evidence="1">
    <location>
        <begin position="1"/>
        <end position="29"/>
    </location>
</feature>
<evidence type="ECO:0000313" key="2">
    <source>
        <dbReference type="EMBL" id="EMA37854.1"/>
    </source>
</evidence>
<dbReference type="EMBL" id="AOMA01000102">
    <property type="protein sequence ID" value="EMA37854.1"/>
    <property type="molecule type" value="Genomic_DNA"/>
</dbReference>
<dbReference type="InterPro" id="IPR013783">
    <property type="entry name" value="Ig-like_fold"/>
</dbReference>
<name>M0LZP7_9EURY</name>
<feature type="compositionally biased region" description="Polar residues" evidence="1">
    <location>
        <begin position="8"/>
        <end position="25"/>
    </location>
</feature>
<dbReference type="Proteomes" id="UP000011607">
    <property type="component" value="Unassembled WGS sequence"/>
</dbReference>
<evidence type="ECO:0000256" key="1">
    <source>
        <dbReference type="SAM" id="MobiDB-lite"/>
    </source>
</evidence>
<reference evidence="2 3" key="1">
    <citation type="journal article" date="2014" name="PLoS Genet.">
        <title>Phylogenetically driven sequencing of extremely halophilic archaea reveals strategies for static and dynamic osmo-response.</title>
        <authorList>
            <person name="Becker E.A."/>
            <person name="Seitzer P.M."/>
            <person name="Tritt A."/>
            <person name="Larsen D."/>
            <person name="Krusor M."/>
            <person name="Yao A.I."/>
            <person name="Wu D."/>
            <person name="Madern D."/>
            <person name="Eisen J.A."/>
            <person name="Darling A.E."/>
            <person name="Facciotti M.T."/>
        </authorList>
    </citation>
    <scope>NUCLEOTIDE SEQUENCE [LARGE SCALE GENOMIC DNA]</scope>
    <source>
        <strain evidence="2 3">JCM 10879</strain>
    </source>
</reference>
<organism evidence="2 3">
    <name type="scientific">Halobiforma nitratireducens JCM 10879</name>
    <dbReference type="NCBI Taxonomy" id="1227454"/>
    <lineage>
        <taxon>Archaea</taxon>
        <taxon>Methanobacteriati</taxon>
        <taxon>Methanobacteriota</taxon>
        <taxon>Stenosarchaea group</taxon>
        <taxon>Halobacteria</taxon>
        <taxon>Halobacteriales</taxon>
        <taxon>Natrialbaceae</taxon>
        <taxon>Halobiforma</taxon>
    </lineage>
</organism>
<dbReference type="AlphaFoldDB" id="M0LZP7"/>
<protein>
    <recommendedName>
        <fullName evidence="4">CARDB domain-containing protein</fullName>
    </recommendedName>
</protein>
<dbReference type="Gene3D" id="2.60.40.10">
    <property type="entry name" value="Immunoglobulins"/>
    <property type="match status" value="1"/>
</dbReference>
<comment type="caution">
    <text evidence="2">The sequence shown here is derived from an EMBL/GenBank/DDBJ whole genome shotgun (WGS) entry which is preliminary data.</text>
</comment>